<dbReference type="Proteomes" id="UP001162131">
    <property type="component" value="Unassembled WGS sequence"/>
</dbReference>
<keyword evidence="2" id="KW-1185">Reference proteome</keyword>
<organism evidence="1 2">
    <name type="scientific">Blepharisma stoltei</name>
    <dbReference type="NCBI Taxonomy" id="1481888"/>
    <lineage>
        <taxon>Eukaryota</taxon>
        <taxon>Sar</taxon>
        <taxon>Alveolata</taxon>
        <taxon>Ciliophora</taxon>
        <taxon>Postciliodesmatophora</taxon>
        <taxon>Heterotrichea</taxon>
        <taxon>Heterotrichida</taxon>
        <taxon>Blepharismidae</taxon>
        <taxon>Blepharisma</taxon>
    </lineage>
</organism>
<dbReference type="AlphaFoldDB" id="A0AAU9KR64"/>
<protein>
    <submittedName>
        <fullName evidence="1">Uncharacterized protein</fullName>
    </submittedName>
</protein>
<reference evidence="1" key="1">
    <citation type="submission" date="2021-09" db="EMBL/GenBank/DDBJ databases">
        <authorList>
            <consortium name="AG Swart"/>
            <person name="Singh M."/>
            <person name="Singh A."/>
            <person name="Seah K."/>
            <person name="Emmerich C."/>
        </authorList>
    </citation>
    <scope>NUCLEOTIDE SEQUENCE</scope>
    <source>
        <strain evidence="1">ATCC30299</strain>
    </source>
</reference>
<accession>A0AAU9KR64</accession>
<comment type="caution">
    <text evidence="1">The sequence shown here is derived from an EMBL/GenBank/DDBJ whole genome shotgun (WGS) entry which is preliminary data.</text>
</comment>
<proteinExistence type="predicted"/>
<gene>
    <name evidence="1" type="ORF">BSTOLATCC_MIC65096</name>
</gene>
<evidence type="ECO:0000313" key="1">
    <source>
        <dbReference type="EMBL" id="CAG9335774.1"/>
    </source>
</evidence>
<sequence length="180" mass="21755">MNPISGCLFYQYNNSSRYRGNRTPDPFRHCEGTYRVISPDPASSFYLPERERFATSFAEIDRKRREEEIHRKNYSDYKRREFKANKEIFRWQNIFDNELTQSMKLEKRRNELNQGQKNNLNDSYNPITSEYYNTQQGMKLKCLDEKKRTNYNIRLKHIDSKMNSPYNVINGIPRISIKEQ</sequence>
<dbReference type="EMBL" id="CAJZBQ010000063">
    <property type="protein sequence ID" value="CAG9335774.1"/>
    <property type="molecule type" value="Genomic_DNA"/>
</dbReference>
<name>A0AAU9KR64_9CILI</name>
<evidence type="ECO:0000313" key="2">
    <source>
        <dbReference type="Proteomes" id="UP001162131"/>
    </source>
</evidence>